<organism evidence="4 5">
    <name type="scientific">Pseudonocardia bannensis</name>
    <dbReference type="NCBI Taxonomy" id="630973"/>
    <lineage>
        <taxon>Bacteria</taxon>
        <taxon>Bacillati</taxon>
        <taxon>Actinomycetota</taxon>
        <taxon>Actinomycetes</taxon>
        <taxon>Pseudonocardiales</taxon>
        <taxon>Pseudonocardiaceae</taxon>
        <taxon>Pseudonocardia</taxon>
    </lineage>
</organism>
<evidence type="ECO:0000259" key="3">
    <source>
        <dbReference type="PROSITE" id="PS01031"/>
    </source>
</evidence>
<comment type="caution">
    <text evidence="4">The sequence shown here is derived from an EMBL/GenBank/DDBJ whole genome shotgun (WGS) entry which is preliminary data.</text>
</comment>
<keyword evidence="5" id="KW-1185">Reference proteome</keyword>
<feature type="domain" description="SHSP" evidence="3">
    <location>
        <begin position="24"/>
        <end position="135"/>
    </location>
</feature>
<dbReference type="PANTHER" id="PTHR11527">
    <property type="entry name" value="HEAT-SHOCK PROTEIN 20 FAMILY MEMBER"/>
    <property type="match status" value="1"/>
</dbReference>
<sequence length="143" mass="15922">MLMRTDPFRELDRLTQQFLGVNGTTVRPVVMPLDAYRQGDQLVVHLDLPGIDVDSIDLEVERNALTVRAERRLVTGDDAEFQVAERPRGTFSRQLLLGNALDADRIEASYDCGVLTLRIPMAERAEPRRIAISSGDGSTQIDA</sequence>
<dbReference type="SUPFAM" id="SSF49764">
    <property type="entry name" value="HSP20-like chaperones"/>
    <property type="match status" value="1"/>
</dbReference>
<evidence type="ECO:0000256" key="1">
    <source>
        <dbReference type="PROSITE-ProRule" id="PRU00285"/>
    </source>
</evidence>
<dbReference type="Proteomes" id="UP000586918">
    <property type="component" value="Unassembled WGS sequence"/>
</dbReference>
<dbReference type="InterPro" id="IPR002068">
    <property type="entry name" value="A-crystallin/Hsp20_dom"/>
</dbReference>
<dbReference type="RefSeq" id="WP_169414763.1">
    <property type="nucleotide sequence ID" value="NZ_JAAXKZ010000093.1"/>
</dbReference>
<protein>
    <submittedName>
        <fullName evidence="4">Hsp20/alpha crystallin family protein</fullName>
    </submittedName>
</protein>
<evidence type="ECO:0000256" key="2">
    <source>
        <dbReference type="RuleBase" id="RU003616"/>
    </source>
</evidence>
<evidence type="ECO:0000313" key="4">
    <source>
        <dbReference type="EMBL" id="NMH94070.1"/>
    </source>
</evidence>
<dbReference type="CDD" id="cd06464">
    <property type="entry name" value="ACD_sHsps-like"/>
    <property type="match status" value="1"/>
</dbReference>
<gene>
    <name evidence="4" type="ORF">HF519_21320</name>
</gene>
<dbReference type="AlphaFoldDB" id="A0A848DMQ1"/>
<dbReference type="Gene3D" id="2.60.40.790">
    <property type="match status" value="1"/>
</dbReference>
<name>A0A848DMQ1_9PSEU</name>
<dbReference type="Pfam" id="PF00011">
    <property type="entry name" value="HSP20"/>
    <property type="match status" value="1"/>
</dbReference>
<reference evidence="4 5" key="1">
    <citation type="submission" date="2020-04" db="EMBL/GenBank/DDBJ databases">
        <authorList>
            <person name="Klaysubun C."/>
            <person name="Duangmal K."/>
            <person name="Lipun K."/>
        </authorList>
    </citation>
    <scope>NUCLEOTIDE SEQUENCE [LARGE SCALE GENOMIC DNA]</scope>
    <source>
        <strain evidence="4 5">DSM 45300</strain>
    </source>
</reference>
<dbReference type="EMBL" id="JAAXKZ010000093">
    <property type="protein sequence ID" value="NMH94070.1"/>
    <property type="molecule type" value="Genomic_DNA"/>
</dbReference>
<comment type="similarity">
    <text evidence="1 2">Belongs to the small heat shock protein (HSP20) family.</text>
</comment>
<dbReference type="PROSITE" id="PS01031">
    <property type="entry name" value="SHSP"/>
    <property type="match status" value="1"/>
</dbReference>
<proteinExistence type="inferred from homology"/>
<evidence type="ECO:0000313" key="5">
    <source>
        <dbReference type="Proteomes" id="UP000586918"/>
    </source>
</evidence>
<dbReference type="InterPro" id="IPR008978">
    <property type="entry name" value="HSP20-like_chaperone"/>
</dbReference>
<dbReference type="InterPro" id="IPR031107">
    <property type="entry name" value="Small_HSP"/>
</dbReference>
<accession>A0A848DMQ1</accession>